<name>A0ABQ6LC65_ASPOZ</name>
<organism evidence="1 2">
    <name type="scientific">Aspergillus oryzae var. brunneus</name>
    <dbReference type="NCBI Taxonomy" id="332754"/>
    <lineage>
        <taxon>Eukaryota</taxon>
        <taxon>Fungi</taxon>
        <taxon>Dikarya</taxon>
        <taxon>Ascomycota</taxon>
        <taxon>Pezizomycotina</taxon>
        <taxon>Eurotiomycetes</taxon>
        <taxon>Eurotiomycetidae</taxon>
        <taxon>Eurotiales</taxon>
        <taxon>Aspergillaceae</taxon>
        <taxon>Aspergillus</taxon>
        <taxon>Aspergillus subgen. Circumdati</taxon>
    </lineage>
</organism>
<reference evidence="1" key="1">
    <citation type="submission" date="2023-04" db="EMBL/GenBank/DDBJ databases">
        <title>Aspergillus oryzae var. brunneus NBRC 4377.</title>
        <authorList>
            <person name="Ichikawa N."/>
            <person name="Sato H."/>
            <person name="Tonouchi N."/>
        </authorList>
    </citation>
    <scope>NUCLEOTIDE SEQUENCE</scope>
    <source>
        <strain evidence="1">NBRC 4377</strain>
    </source>
</reference>
<protein>
    <submittedName>
        <fullName evidence="1">Unnamed protein product</fullName>
    </submittedName>
</protein>
<sequence>MLDISIAPHNKSSVGTDAAYRATRRPQRWIGFTHSEWRAGGLLSPQASRRMGKKAPDMTCMKAVRNSRIVVRLRLKMFNPSISLGKP</sequence>
<proteinExistence type="predicted"/>
<comment type="caution">
    <text evidence="1">The sequence shown here is derived from an EMBL/GenBank/DDBJ whole genome shotgun (WGS) entry which is preliminary data.</text>
</comment>
<evidence type="ECO:0000313" key="2">
    <source>
        <dbReference type="Proteomes" id="UP001165189"/>
    </source>
</evidence>
<dbReference type="Proteomes" id="UP001165189">
    <property type="component" value="Unassembled WGS sequence"/>
</dbReference>
<gene>
    <name evidence="1" type="ORF">Aory05_001156400</name>
</gene>
<dbReference type="EMBL" id="BSYB01000068">
    <property type="protein sequence ID" value="GMG53259.1"/>
    <property type="molecule type" value="Genomic_DNA"/>
</dbReference>
<keyword evidence="2" id="KW-1185">Reference proteome</keyword>
<evidence type="ECO:0000313" key="1">
    <source>
        <dbReference type="EMBL" id="GMG53259.1"/>
    </source>
</evidence>
<accession>A0ABQ6LC65</accession>